<dbReference type="SMART" id="SM00490">
    <property type="entry name" value="HELICc"/>
    <property type="match status" value="1"/>
</dbReference>
<dbReference type="EMBL" id="JAQMWT010000340">
    <property type="protein sequence ID" value="KAJ8604103.1"/>
    <property type="molecule type" value="Genomic_DNA"/>
</dbReference>
<dbReference type="Gene3D" id="3.40.50.10810">
    <property type="entry name" value="Tandem AAA-ATPase domain"/>
    <property type="match status" value="1"/>
</dbReference>
<dbReference type="GO" id="GO:0005634">
    <property type="term" value="C:nucleus"/>
    <property type="evidence" value="ECO:0007669"/>
    <property type="project" value="TreeGrafter"/>
</dbReference>
<evidence type="ECO:0000256" key="1">
    <source>
        <dbReference type="ARBA" id="ARBA00022801"/>
    </source>
</evidence>
<dbReference type="InterPro" id="IPR027417">
    <property type="entry name" value="P-loop_NTPase"/>
</dbReference>
<dbReference type="GO" id="GO:0016787">
    <property type="term" value="F:hydrolase activity"/>
    <property type="evidence" value="ECO:0007669"/>
    <property type="project" value="UniProtKB-KW"/>
</dbReference>
<proteinExistence type="predicted"/>
<sequence>MPWNDDELLLRSLGAAVSTEQAEEHRVLAARLAESAGAPELGEVPEVVEGGSLFPAVGLSRLGELAANGANARRALKTCLRGRQAEGDDLGVALVKVLLAQLGGEDPDPDPEEPRLSKMEHKRRMRRVDDGMARAPEVPKKRVFEALPRSEGRAAWEPLGEGEGHFSKKKKKKKRRREEEEEEEEEDSEDERSQRREAIIDDADERLLRERLERALEDGELGESEDEGNDSGLRPRIASRLFPHQMEGIEWLRGLHARGSGGIVGDEMGLGKTALVSAFLGSVFDASAASHNRSAIVIAPTTMLAHWRRELGAWAPRAKVVVLHRSAKAFDDATATATSLAEFLASALEAPVAVGRGSPSFVACVASYDALHRLGDALLAKRWGYVVLDEGQKIRNPEARVTHLCKRFRTPRRLLLSGTPVQNSLTELWSLFDFACPGELGTLETFDAELAAPIRAGGYKGASRAQVELAYRCALALRELIRPFLLRRTKAVVCATNATAALPPKTEHVVFCRLSRDQIALYQEVLESEDVLSALAASDSRRQTSAFRAIANLRKICNHPDLYAGVPEDDDAGGVRRSGKLQALDAVLRSWRDQRHRALVFSQSVKMLDLVEALVKARRWRYARIDGTTSPAARQATADDFNAPTSKTFVMLLTTRTGGVGMSLVGADRVVLYDPDWNPQTDAQARERAWRLGQTKPVTVYRFIAAGTIEEKIYHRQIFKQALTNKVLSSDPKQRRLFTKSELADLFSLGTDAYPPDDDGNDGSAAAARVVANRVDDDDEEDDEVLTALWDGHADLSAVFGGRDRTDQPALSDEAEAEARRAVRAIRNEAAASRSRRGPVASADILSAISRRNRAAADAAANEVEDDGADAKDYSLDIVRRLTAFFDASRTPPATPSLLAEFSDVQDPLLFRSILRQLADLDDGRWIPKDASSRRRR</sequence>
<accession>A0AAD7UEZ7</accession>
<dbReference type="SUPFAM" id="SSF52540">
    <property type="entry name" value="P-loop containing nucleoside triphosphate hydrolases"/>
    <property type="match status" value="2"/>
</dbReference>
<dbReference type="InterPro" id="IPR014001">
    <property type="entry name" value="Helicase_ATP-bd"/>
</dbReference>
<feature type="compositionally biased region" description="Acidic residues" evidence="2">
    <location>
        <begin position="179"/>
        <end position="190"/>
    </location>
</feature>
<reference evidence="5" key="1">
    <citation type="submission" date="2023-01" db="EMBL/GenBank/DDBJ databases">
        <title>Metagenome sequencing of chrysophaentin producing Chrysophaeum taylorii.</title>
        <authorList>
            <person name="Davison J."/>
            <person name="Bewley C."/>
        </authorList>
    </citation>
    <scope>NUCLEOTIDE SEQUENCE</scope>
    <source>
        <strain evidence="5">NIES-1699</strain>
    </source>
</reference>
<dbReference type="Pfam" id="PF00176">
    <property type="entry name" value="SNF2-rel_dom"/>
    <property type="match status" value="1"/>
</dbReference>
<feature type="domain" description="Helicase C-terminal" evidence="4">
    <location>
        <begin position="583"/>
        <end position="738"/>
    </location>
</feature>
<dbReference type="GO" id="GO:0006283">
    <property type="term" value="P:transcription-coupled nucleotide-excision repair"/>
    <property type="evidence" value="ECO:0007669"/>
    <property type="project" value="TreeGrafter"/>
</dbReference>
<evidence type="ECO:0000259" key="4">
    <source>
        <dbReference type="PROSITE" id="PS51194"/>
    </source>
</evidence>
<dbReference type="SMART" id="SM00487">
    <property type="entry name" value="DEXDc"/>
    <property type="match status" value="1"/>
</dbReference>
<feature type="compositionally biased region" description="Basic residues" evidence="2">
    <location>
        <begin position="167"/>
        <end position="176"/>
    </location>
</feature>
<evidence type="ECO:0000259" key="3">
    <source>
        <dbReference type="PROSITE" id="PS51192"/>
    </source>
</evidence>
<dbReference type="GO" id="GO:0005524">
    <property type="term" value="F:ATP binding"/>
    <property type="evidence" value="ECO:0007669"/>
    <property type="project" value="InterPro"/>
</dbReference>
<dbReference type="PROSITE" id="PS51194">
    <property type="entry name" value="HELICASE_CTER"/>
    <property type="match status" value="1"/>
</dbReference>
<organism evidence="5 6">
    <name type="scientific">Chrysophaeum taylorii</name>
    <dbReference type="NCBI Taxonomy" id="2483200"/>
    <lineage>
        <taxon>Eukaryota</taxon>
        <taxon>Sar</taxon>
        <taxon>Stramenopiles</taxon>
        <taxon>Ochrophyta</taxon>
        <taxon>Pelagophyceae</taxon>
        <taxon>Pelagomonadales</taxon>
        <taxon>Pelagomonadaceae</taxon>
        <taxon>Chrysophaeum</taxon>
    </lineage>
</organism>
<evidence type="ECO:0000256" key="2">
    <source>
        <dbReference type="SAM" id="MobiDB-lite"/>
    </source>
</evidence>
<feature type="compositionally biased region" description="Basic and acidic residues" evidence="2">
    <location>
        <begin position="191"/>
        <end position="202"/>
    </location>
</feature>
<dbReference type="GO" id="GO:0008094">
    <property type="term" value="F:ATP-dependent activity, acting on DNA"/>
    <property type="evidence" value="ECO:0007669"/>
    <property type="project" value="TreeGrafter"/>
</dbReference>
<name>A0AAD7UEZ7_9STRA</name>
<feature type="compositionally biased region" description="Basic and acidic residues" evidence="2">
    <location>
        <begin position="127"/>
        <end position="154"/>
    </location>
</feature>
<dbReference type="InterPro" id="IPR000330">
    <property type="entry name" value="SNF2_N"/>
</dbReference>
<dbReference type="CDD" id="cd18793">
    <property type="entry name" value="SF2_C_SNF"/>
    <property type="match status" value="1"/>
</dbReference>
<feature type="region of interest" description="Disordered" evidence="2">
    <location>
        <begin position="102"/>
        <end position="202"/>
    </location>
</feature>
<gene>
    <name evidence="5" type="ORF">CTAYLR_001762</name>
</gene>
<keyword evidence="6" id="KW-1185">Reference proteome</keyword>
<dbReference type="PANTHER" id="PTHR45629">
    <property type="entry name" value="SNF2/RAD54 FAMILY MEMBER"/>
    <property type="match status" value="1"/>
</dbReference>
<evidence type="ECO:0000313" key="6">
    <source>
        <dbReference type="Proteomes" id="UP001230188"/>
    </source>
</evidence>
<feature type="domain" description="Helicase ATP-binding" evidence="3">
    <location>
        <begin position="253"/>
        <end position="438"/>
    </location>
</feature>
<dbReference type="PANTHER" id="PTHR45629:SF7">
    <property type="entry name" value="DNA EXCISION REPAIR PROTEIN ERCC-6-RELATED"/>
    <property type="match status" value="1"/>
</dbReference>
<comment type="caution">
    <text evidence="5">The sequence shown here is derived from an EMBL/GenBank/DDBJ whole genome shotgun (WGS) entry which is preliminary data.</text>
</comment>
<protein>
    <submittedName>
        <fullName evidence="5">Uncharacterized protein</fullName>
    </submittedName>
</protein>
<dbReference type="PROSITE" id="PS51192">
    <property type="entry name" value="HELICASE_ATP_BIND_1"/>
    <property type="match status" value="1"/>
</dbReference>
<dbReference type="Pfam" id="PF00271">
    <property type="entry name" value="Helicase_C"/>
    <property type="match status" value="1"/>
</dbReference>
<dbReference type="Gene3D" id="3.40.50.300">
    <property type="entry name" value="P-loop containing nucleotide triphosphate hydrolases"/>
    <property type="match status" value="1"/>
</dbReference>
<dbReference type="Proteomes" id="UP001230188">
    <property type="component" value="Unassembled WGS sequence"/>
</dbReference>
<keyword evidence="1" id="KW-0378">Hydrolase</keyword>
<dbReference type="InterPro" id="IPR050496">
    <property type="entry name" value="SNF2_RAD54_helicase_repair"/>
</dbReference>
<evidence type="ECO:0000313" key="5">
    <source>
        <dbReference type="EMBL" id="KAJ8604103.1"/>
    </source>
</evidence>
<dbReference type="InterPro" id="IPR038718">
    <property type="entry name" value="SNF2-like_sf"/>
</dbReference>
<dbReference type="AlphaFoldDB" id="A0AAD7UEZ7"/>
<dbReference type="InterPro" id="IPR049730">
    <property type="entry name" value="SNF2/RAD54-like_C"/>
</dbReference>
<dbReference type="InterPro" id="IPR001650">
    <property type="entry name" value="Helicase_C-like"/>
</dbReference>